<reference evidence="1 2" key="1">
    <citation type="journal article" date="2014" name="BMC Genomics">
        <title>Unusual genome complexity in Lactobacillus salivarius JCM1046.</title>
        <authorList>
            <person name="Raftis E.J."/>
            <person name="Forde B.M."/>
            <person name="Claesson M.J."/>
            <person name="O'Toole P.W."/>
        </authorList>
    </citation>
    <scope>NUCLEOTIDE SEQUENCE [LARGE SCALE GENOMIC DNA]</scope>
    <source>
        <strain evidence="1 2">JCM1046</strain>
        <plasmid evidence="1 2">pMP1046B</plasmid>
    </source>
</reference>
<protein>
    <submittedName>
        <fullName evidence="1">Uncharacterized protein</fullName>
    </submittedName>
</protein>
<name>A0A089QIT1_9LACO</name>
<dbReference type="AlphaFoldDB" id="A0A089QIT1"/>
<accession>A0A089QIT1</accession>
<evidence type="ECO:0000313" key="2">
    <source>
        <dbReference type="Proteomes" id="UP000029488"/>
    </source>
</evidence>
<geneLocation type="plasmid" evidence="1 2">
    <name>pMP1046B</name>
</geneLocation>
<organism evidence="1 2">
    <name type="scientific">Ligilactobacillus salivarius</name>
    <dbReference type="NCBI Taxonomy" id="1624"/>
    <lineage>
        <taxon>Bacteria</taxon>
        <taxon>Bacillati</taxon>
        <taxon>Bacillota</taxon>
        <taxon>Bacilli</taxon>
        <taxon>Lactobacillales</taxon>
        <taxon>Lactobacillaceae</taxon>
        <taxon>Ligilactobacillus</taxon>
    </lineage>
</organism>
<dbReference type="RefSeq" id="WP_044005853.1">
    <property type="nucleotide sequence ID" value="NZ_CP007648.1"/>
</dbReference>
<keyword evidence="1" id="KW-0614">Plasmid</keyword>
<gene>
    <name evidence="1" type="ORF">LSJ_3102c</name>
</gene>
<sequence>MSIFYTKTLDNRIDRKRKEIIIDNLLDVALKQIEAAAKIGLKEIDVTYCKLQNLFVDKSIGHNLSEGLECYERFIKILVNDDNDFDVITPEIFRLVNNDYEINISWRNADGFGTTASKMFRLSEDEYSVEYLHIFYEIEREILRNIDKNGRAKAIIPYTLFGYEDFFTGKGVKTKILNYHSNESQVKKNYVYKYIEEYERLFKISTTEDGVMIVYVG</sequence>
<proteinExistence type="predicted"/>
<evidence type="ECO:0000313" key="1">
    <source>
        <dbReference type="EMBL" id="AIR11718.1"/>
    </source>
</evidence>
<dbReference type="Proteomes" id="UP000029488">
    <property type="component" value="Plasmid pMP1046B"/>
</dbReference>
<dbReference type="KEGG" id="lsj:LSJ_3102c"/>
<dbReference type="EMBL" id="CP007648">
    <property type="protein sequence ID" value="AIR11718.1"/>
    <property type="molecule type" value="Genomic_DNA"/>
</dbReference>